<dbReference type="PROSITE" id="PS51549">
    <property type="entry name" value="DM13"/>
    <property type="match status" value="1"/>
</dbReference>
<comment type="caution">
    <text evidence="2">The sequence shown here is derived from an EMBL/GenBank/DDBJ whole genome shotgun (WGS) entry which is preliminary data.</text>
</comment>
<accession>A0A6M0RRV4</accession>
<dbReference type="InterPro" id="IPR019545">
    <property type="entry name" value="DM13_domain"/>
</dbReference>
<name>A0A6M0RRV4_9CYAN</name>
<proteinExistence type="predicted"/>
<gene>
    <name evidence="2" type="ORF">DXZ20_23430</name>
</gene>
<dbReference type="EMBL" id="QXHD01000004">
    <property type="protein sequence ID" value="NEZ58543.1"/>
    <property type="molecule type" value="Genomic_DNA"/>
</dbReference>
<evidence type="ECO:0000313" key="2">
    <source>
        <dbReference type="EMBL" id="NEZ58543.1"/>
    </source>
</evidence>
<dbReference type="RefSeq" id="WP_163666098.1">
    <property type="nucleotide sequence ID" value="NZ_QXHD01000004.1"/>
</dbReference>
<feature type="domain" description="DM13" evidence="1">
    <location>
        <begin position="2"/>
        <end position="99"/>
    </location>
</feature>
<dbReference type="Proteomes" id="UP000481033">
    <property type="component" value="Unassembled WGS sequence"/>
</dbReference>
<organism evidence="2 3">
    <name type="scientific">Adonisia turfae CCMR0081</name>
    <dbReference type="NCBI Taxonomy" id="2292702"/>
    <lineage>
        <taxon>Bacteria</taxon>
        <taxon>Bacillati</taxon>
        <taxon>Cyanobacteriota</taxon>
        <taxon>Adonisia</taxon>
        <taxon>Adonisia turfae</taxon>
    </lineage>
</organism>
<dbReference type="AlphaFoldDB" id="A0A6M0RRV4"/>
<keyword evidence="3" id="KW-1185">Reference proteome</keyword>
<reference evidence="2 3" key="1">
    <citation type="journal article" date="2020" name="Microb. Ecol.">
        <title>Ecogenomics of the Marine Benthic Filamentous Cyanobacterium Adonisia.</title>
        <authorList>
            <person name="Walter J.M."/>
            <person name="Coutinho F.H."/>
            <person name="Leomil L."/>
            <person name="Hargreaves P.I."/>
            <person name="Campeao M.E."/>
            <person name="Vieira V.V."/>
            <person name="Silva B.S."/>
            <person name="Fistarol G.O."/>
            <person name="Salomon P.S."/>
            <person name="Sawabe T."/>
            <person name="Mino S."/>
            <person name="Hosokawa M."/>
            <person name="Miyashita H."/>
            <person name="Maruyama F."/>
            <person name="van Verk M.C."/>
            <person name="Dutilh B.E."/>
            <person name="Thompson C.C."/>
            <person name="Thompson F.L."/>
        </authorList>
    </citation>
    <scope>NUCLEOTIDE SEQUENCE [LARGE SCALE GENOMIC DNA]</scope>
    <source>
        <strain evidence="2 3">CCMR0081</strain>
    </source>
</reference>
<sequence>MGAFSGANNHSTSGNVGVAIIAGVGGDLAFQDFATDADGELQGYLTIGGDLAKQTVDLGTLPATEGAFNVSFPGDTDISLFDTVVVTVGDVSVGTARVP</sequence>
<evidence type="ECO:0000313" key="3">
    <source>
        <dbReference type="Proteomes" id="UP000481033"/>
    </source>
</evidence>
<evidence type="ECO:0000259" key="1">
    <source>
        <dbReference type="PROSITE" id="PS51549"/>
    </source>
</evidence>
<protein>
    <recommendedName>
        <fullName evidence="1">DM13 domain-containing protein</fullName>
    </recommendedName>
</protein>